<keyword evidence="2" id="KW-1185">Reference proteome</keyword>
<comment type="caution">
    <text evidence="1">The sequence shown here is derived from an EMBL/GenBank/DDBJ whole genome shotgun (WGS) entry which is preliminary data.</text>
</comment>
<proteinExistence type="predicted"/>
<name>A0ABR5AHL4_9BACL</name>
<accession>A0ABR5AHL4</accession>
<organism evidence="1 2">
    <name type="scientific">Gordoniibacillus kamchatkensis</name>
    <dbReference type="NCBI Taxonomy" id="1590651"/>
    <lineage>
        <taxon>Bacteria</taxon>
        <taxon>Bacillati</taxon>
        <taxon>Bacillota</taxon>
        <taxon>Bacilli</taxon>
        <taxon>Bacillales</taxon>
        <taxon>Paenibacillaceae</taxon>
        <taxon>Gordoniibacillus</taxon>
    </lineage>
</organism>
<dbReference type="Proteomes" id="UP000031967">
    <property type="component" value="Unassembled WGS sequence"/>
</dbReference>
<evidence type="ECO:0000313" key="1">
    <source>
        <dbReference type="EMBL" id="KIL40545.1"/>
    </source>
</evidence>
<dbReference type="EMBL" id="JXAK01000019">
    <property type="protein sequence ID" value="KIL40545.1"/>
    <property type="molecule type" value="Genomic_DNA"/>
</dbReference>
<gene>
    <name evidence="1" type="ORF">SD70_12360</name>
</gene>
<evidence type="ECO:0000313" key="2">
    <source>
        <dbReference type="Proteomes" id="UP000031967"/>
    </source>
</evidence>
<reference evidence="1 2" key="1">
    <citation type="submission" date="2014-12" db="EMBL/GenBank/DDBJ databases">
        <title>Draft genome sequence of Paenibacillus kamchatkensis strain B-2647.</title>
        <authorList>
            <person name="Karlyshev A.V."/>
            <person name="Kudryashova E.B."/>
        </authorList>
    </citation>
    <scope>NUCLEOTIDE SEQUENCE [LARGE SCALE GENOMIC DNA]</scope>
    <source>
        <strain evidence="1 2">VKM B-2647</strain>
    </source>
</reference>
<protein>
    <submittedName>
        <fullName evidence="1">Uncharacterized protein</fullName>
    </submittedName>
</protein>
<sequence>MFEFVDSHPFLFRNKQKSIHKSGFTRKNGKKEKSSTLRPKSTTRLLFLGFDMSESAITAAKCPSRIVKSRTLKQTKTKKDQQEACTRLFLKIKPLFVFIMYLKMKEAADMSLRMTRAPRINAGTSKDRNRIQRRATAHI</sequence>